<evidence type="ECO:0000313" key="2">
    <source>
        <dbReference type="Proteomes" id="UP000030645"/>
    </source>
</evidence>
<dbReference type="Proteomes" id="UP000030645">
    <property type="component" value="Unassembled WGS sequence"/>
</dbReference>
<proteinExistence type="predicted"/>
<dbReference type="EMBL" id="KE345811">
    <property type="protein sequence ID" value="EXC17266.1"/>
    <property type="molecule type" value="Genomic_DNA"/>
</dbReference>
<gene>
    <name evidence="1" type="ORF">L484_027453</name>
</gene>
<protein>
    <submittedName>
        <fullName evidence="1">Uncharacterized protein</fullName>
    </submittedName>
</protein>
<accession>W9S8Q1</accession>
<evidence type="ECO:0000313" key="1">
    <source>
        <dbReference type="EMBL" id="EXC17266.1"/>
    </source>
</evidence>
<reference evidence="2" key="1">
    <citation type="submission" date="2013-01" db="EMBL/GenBank/DDBJ databases">
        <title>Draft Genome Sequence of a Mulberry Tree, Morus notabilis C.K. Schneid.</title>
        <authorList>
            <person name="He N."/>
            <person name="Zhao S."/>
        </authorList>
    </citation>
    <scope>NUCLEOTIDE SEQUENCE</scope>
</reference>
<name>W9S8Q1_9ROSA</name>
<keyword evidence="2" id="KW-1185">Reference proteome</keyword>
<sequence length="71" mass="8323">MGKKPNGVTLLVSRVPLERQKKRTRAVLGAFRHGMSQIRETWPPYCKYVWLLRQRFGYLFTGNRSPNPYLG</sequence>
<dbReference type="AlphaFoldDB" id="W9S8Q1"/>
<organism evidence="1 2">
    <name type="scientific">Morus notabilis</name>
    <dbReference type="NCBI Taxonomy" id="981085"/>
    <lineage>
        <taxon>Eukaryota</taxon>
        <taxon>Viridiplantae</taxon>
        <taxon>Streptophyta</taxon>
        <taxon>Embryophyta</taxon>
        <taxon>Tracheophyta</taxon>
        <taxon>Spermatophyta</taxon>
        <taxon>Magnoliopsida</taxon>
        <taxon>eudicotyledons</taxon>
        <taxon>Gunneridae</taxon>
        <taxon>Pentapetalae</taxon>
        <taxon>rosids</taxon>
        <taxon>fabids</taxon>
        <taxon>Rosales</taxon>
        <taxon>Moraceae</taxon>
        <taxon>Moreae</taxon>
        <taxon>Morus</taxon>
    </lineage>
</organism>